<dbReference type="InterPro" id="IPR037962">
    <property type="entry name" value="Neuralized"/>
</dbReference>
<feature type="domain" description="NHR" evidence="7">
    <location>
        <begin position="23"/>
        <end position="179"/>
    </location>
</feature>
<dbReference type="Ensembl" id="ENSFHET00000034307.1">
    <property type="protein sequence ID" value="ENSFHEP00000033158.1"/>
    <property type="gene ID" value="ENSFHEG00000020089.1"/>
</dbReference>
<organism evidence="8 9">
    <name type="scientific">Fundulus heteroclitus</name>
    <name type="common">Killifish</name>
    <name type="synonym">Mummichog</name>
    <dbReference type="NCBI Taxonomy" id="8078"/>
    <lineage>
        <taxon>Eukaryota</taxon>
        <taxon>Metazoa</taxon>
        <taxon>Chordata</taxon>
        <taxon>Craniata</taxon>
        <taxon>Vertebrata</taxon>
        <taxon>Euteleostomi</taxon>
        <taxon>Actinopterygii</taxon>
        <taxon>Neopterygii</taxon>
        <taxon>Teleostei</taxon>
        <taxon>Neoteleostei</taxon>
        <taxon>Acanthomorphata</taxon>
        <taxon>Ovalentaria</taxon>
        <taxon>Atherinomorphae</taxon>
        <taxon>Cyprinodontiformes</taxon>
        <taxon>Fundulidae</taxon>
        <taxon>Fundulus</taxon>
    </lineage>
</organism>
<keyword evidence="2" id="KW-0677">Repeat</keyword>
<dbReference type="PANTHER" id="PTHR12429:SF36">
    <property type="entry name" value="E3 UBIQUITIN-PROTEIN LIGASE NEURL3"/>
    <property type="match status" value="1"/>
</dbReference>
<dbReference type="Gene3D" id="2.60.120.920">
    <property type="match status" value="1"/>
</dbReference>
<dbReference type="GO" id="GO:0005769">
    <property type="term" value="C:early endosome"/>
    <property type="evidence" value="ECO:0007669"/>
    <property type="project" value="TreeGrafter"/>
</dbReference>
<protein>
    <submittedName>
        <fullName evidence="8">E3 ubiquitin-protein ligase NEURL3-like</fullName>
    </submittedName>
</protein>
<reference evidence="8" key="2">
    <citation type="submission" date="2025-09" db="UniProtKB">
        <authorList>
            <consortium name="Ensembl"/>
        </authorList>
    </citation>
    <scope>IDENTIFICATION</scope>
</reference>
<dbReference type="PANTHER" id="PTHR12429">
    <property type="entry name" value="NEURALIZED"/>
    <property type="match status" value="1"/>
</dbReference>
<dbReference type="SUPFAM" id="SSF57850">
    <property type="entry name" value="RING/U-box"/>
    <property type="match status" value="1"/>
</dbReference>
<accession>A0A3Q2QYA0</accession>
<name>A0A3Q2QYA0_FUNHE</name>
<evidence type="ECO:0000313" key="8">
    <source>
        <dbReference type="Ensembl" id="ENSFHEP00000033158.1"/>
    </source>
</evidence>
<reference evidence="8" key="1">
    <citation type="submission" date="2025-08" db="UniProtKB">
        <authorList>
            <consortium name="Ensembl"/>
        </authorList>
    </citation>
    <scope>IDENTIFICATION</scope>
</reference>
<evidence type="ECO:0000256" key="1">
    <source>
        <dbReference type="ARBA" id="ARBA00022723"/>
    </source>
</evidence>
<dbReference type="OrthoDB" id="6078042at2759"/>
<sequence>MTREKITLAPKMQHSCGRRCLGPLTFHPQAVGDMIRLSEGLRCAERTEETFRGGVVFSNRPVSINERVRVLVQKKVAHWKGALRVGFTNVPPSARTLPLPCMAMPNLTNTQGHWACPVPESCCQEGSVLEFWVSPRGRLWVKFHNNRKRTLPIKVDLSLPLWAMIDVYGQTCSIFLLGSEKKGTLFNKASCPAPEPPISRPCSISPDYTELSENSDDSLSDLSMEFPPGDGCVVCMVREAEYTLPCGHRCLCVRCTNRVLVQFGTCPLCREEINCNIQGFL</sequence>
<evidence type="ECO:0000313" key="9">
    <source>
        <dbReference type="Proteomes" id="UP000265000"/>
    </source>
</evidence>
<dbReference type="InterPro" id="IPR001841">
    <property type="entry name" value="Znf_RING"/>
</dbReference>
<dbReference type="PROSITE" id="PS51065">
    <property type="entry name" value="NHR"/>
    <property type="match status" value="1"/>
</dbReference>
<dbReference type="GO" id="GO:0070086">
    <property type="term" value="P:ubiquitin-dependent endocytosis"/>
    <property type="evidence" value="ECO:0007669"/>
    <property type="project" value="TreeGrafter"/>
</dbReference>
<dbReference type="FunFam" id="2.60.120.920:FF:000005">
    <property type="entry name" value="Putative E3 ubiquitin-protein ligase NEURL1B"/>
    <property type="match status" value="1"/>
</dbReference>
<feature type="domain" description="RING-type" evidence="6">
    <location>
        <begin position="232"/>
        <end position="270"/>
    </location>
</feature>
<dbReference type="GO" id="GO:0008270">
    <property type="term" value="F:zinc ion binding"/>
    <property type="evidence" value="ECO:0007669"/>
    <property type="project" value="UniProtKB-KW"/>
</dbReference>
<dbReference type="GeneID" id="105926834"/>
<dbReference type="GeneTree" id="ENSGT00940000157079"/>
<keyword evidence="3 5" id="KW-0863">Zinc-finger</keyword>
<keyword evidence="1" id="KW-0479">Metal-binding</keyword>
<keyword evidence="4" id="KW-0862">Zinc</keyword>
<proteinExistence type="predicted"/>
<evidence type="ECO:0000256" key="5">
    <source>
        <dbReference type="PROSITE-ProRule" id="PRU00175"/>
    </source>
</evidence>
<dbReference type="STRING" id="8078.ENSFHEP00000033158"/>
<dbReference type="PROSITE" id="PS50089">
    <property type="entry name" value="ZF_RING_2"/>
    <property type="match status" value="1"/>
</dbReference>
<evidence type="ECO:0000256" key="2">
    <source>
        <dbReference type="ARBA" id="ARBA00022737"/>
    </source>
</evidence>
<evidence type="ECO:0000259" key="7">
    <source>
        <dbReference type="PROSITE" id="PS51065"/>
    </source>
</evidence>
<dbReference type="InterPro" id="IPR013083">
    <property type="entry name" value="Znf_RING/FYVE/PHD"/>
</dbReference>
<dbReference type="Pfam" id="PF07177">
    <property type="entry name" value="Neuralized"/>
    <property type="match status" value="1"/>
</dbReference>
<dbReference type="InterPro" id="IPR043136">
    <property type="entry name" value="B30.2/SPRY_sf"/>
</dbReference>
<dbReference type="Gene3D" id="3.30.40.10">
    <property type="entry name" value="Zinc/RING finger domain, C3HC4 (zinc finger)"/>
    <property type="match status" value="1"/>
</dbReference>
<evidence type="ECO:0000256" key="3">
    <source>
        <dbReference type="ARBA" id="ARBA00022771"/>
    </source>
</evidence>
<dbReference type="GO" id="GO:0061630">
    <property type="term" value="F:ubiquitin protein ligase activity"/>
    <property type="evidence" value="ECO:0007669"/>
    <property type="project" value="TreeGrafter"/>
</dbReference>
<evidence type="ECO:0000256" key="4">
    <source>
        <dbReference type="ARBA" id="ARBA00022833"/>
    </source>
</evidence>
<dbReference type="SMART" id="SM00588">
    <property type="entry name" value="NEUZ"/>
    <property type="match status" value="1"/>
</dbReference>
<dbReference type="Proteomes" id="UP000265000">
    <property type="component" value="Unplaced"/>
</dbReference>
<dbReference type="Pfam" id="PF13920">
    <property type="entry name" value="zf-C3HC4_3"/>
    <property type="match status" value="1"/>
</dbReference>
<evidence type="ECO:0000259" key="6">
    <source>
        <dbReference type="PROSITE" id="PS50089"/>
    </source>
</evidence>
<keyword evidence="9" id="KW-1185">Reference proteome</keyword>
<dbReference type="InterPro" id="IPR006573">
    <property type="entry name" value="NHR_dom"/>
</dbReference>
<dbReference type="AlphaFoldDB" id="A0A3Q2QYA0"/>